<keyword evidence="9" id="KW-0732">Signal</keyword>
<dbReference type="PROSITE" id="PS50026">
    <property type="entry name" value="EGF_3"/>
    <property type="match status" value="1"/>
</dbReference>
<dbReference type="PROSITE" id="PS01186">
    <property type="entry name" value="EGF_2"/>
    <property type="match status" value="1"/>
</dbReference>
<dbReference type="InterPro" id="IPR000742">
    <property type="entry name" value="EGF"/>
</dbReference>
<feature type="active site" evidence="8">
    <location>
        <position position="340"/>
    </location>
</feature>
<keyword evidence="5 7" id="KW-1015">Disulfide bond</keyword>
<dbReference type="Pfam" id="PF08516">
    <property type="entry name" value="ADAM_CR"/>
    <property type="match status" value="1"/>
</dbReference>
<keyword evidence="8" id="KW-0479">Metal-binding</keyword>
<dbReference type="GO" id="GO:0006508">
    <property type="term" value="P:proteolysis"/>
    <property type="evidence" value="ECO:0007669"/>
    <property type="project" value="InterPro"/>
</dbReference>
<dbReference type="InParanoid" id="A0A1S3FSC6"/>
<evidence type="ECO:0000259" key="11">
    <source>
        <dbReference type="PROSITE" id="PS50214"/>
    </source>
</evidence>
<dbReference type="GO" id="GO:0004222">
    <property type="term" value="F:metalloendopeptidase activity"/>
    <property type="evidence" value="ECO:0007669"/>
    <property type="project" value="InterPro"/>
</dbReference>
<dbReference type="InterPro" id="IPR018358">
    <property type="entry name" value="Disintegrin_CS"/>
</dbReference>
<dbReference type="Pfam" id="PF00200">
    <property type="entry name" value="Disintegrin"/>
    <property type="match status" value="1"/>
</dbReference>
<feature type="disulfide bond" evidence="8">
    <location>
        <begin position="356"/>
        <end position="361"/>
    </location>
</feature>
<dbReference type="InterPro" id="IPR002870">
    <property type="entry name" value="Peptidase_M12B_N"/>
</dbReference>
<keyword evidence="2" id="KW-0812">Transmembrane</keyword>
<keyword evidence="13" id="KW-1185">Reference proteome</keyword>
<organism evidence="13 14">
    <name type="scientific">Dipodomys ordii</name>
    <name type="common">Ord's kangaroo rat</name>
    <dbReference type="NCBI Taxonomy" id="10020"/>
    <lineage>
        <taxon>Eukaryota</taxon>
        <taxon>Metazoa</taxon>
        <taxon>Chordata</taxon>
        <taxon>Craniata</taxon>
        <taxon>Vertebrata</taxon>
        <taxon>Euteleostomi</taxon>
        <taxon>Mammalia</taxon>
        <taxon>Eutheria</taxon>
        <taxon>Euarchontoglires</taxon>
        <taxon>Glires</taxon>
        <taxon>Rodentia</taxon>
        <taxon>Castorimorpha</taxon>
        <taxon>Heteromyidae</taxon>
        <taxon>Dipodomyinae</taxon>
        <taxon>Dipodomys</taxon>
    </lineage>
</organism>
<sequence>MAELKNMLYMWITVLQLWFELSLCLSEWPQTGQAQYENPPEVVIPLKVAGTGRETKTRGWLSYSLYFGGQRHIVHMKAKKLLISRRFSVFTYTDKGDLLEDWPYIQNDCYYQGYVEGNERSMVAINTCFGGFQGTIQVNDIQYEIKPKIPSNSFEHVVYKTNTEEENSHPLRCALTEEEIENQLKFQQNDNFMRQSGYEGWWTHRAFLELILIVDNQRYNYRHRNLTHVLQDVFFVLNEIGKIFAAIDLEINLIAVEVWTTQNFVSGTNTGHLLDKFCDWKEGRLDRRIRSDAAHLLINQNFGMFLGKAYVGGVCMPYSCGVERLLGENLVAASNTVAHEMSHGLGMAHDGRYCSCGQRDCIMAPAQNPSVKFSNCSYASLVQTYRQKHCLRLPADSSRLYKFQLCGNGVIDDGEECDCGSKKMCETDPCCLANCTLTAGSECASGLCCKDCHFLPSGTLCREQENHCDLPEWCNGTWPDCPDDVFMIDGSPCLDTGYCYENRCNDRDKQCQKIFGEKARNANETCYRHINTKGDRSGNCGVYTNRYVSCRISDILCGRVQCDNVLNIPVLEEHYSIHWDRINDFNCWGTDFHWGMSAPDLGEIKDGTECGEGHMCLKRKCVPKPTWESECSPTYCNLQGICNNKHHCHCNYGWSPPFCELQGYGAMAFTLKSWLLLPFLRLPDLFLRVEGICAASDNTPSFSQQIVLILLVGFLGSEG</sequence>
<dbReference type="RefSeq" id="XP_012879468.1">
    <property type="nucleotide sequence ID" value="XM_013024014.1"/>
</dbReference>
<dbReference type="SUPFAM" id="SSF57552">
    <property type="entry name" value="Blood coagulation inhibitor (disintegrin)"/>
    <property type="match status" value="1"/>
</dbReference>
<dbReference type="PANTHER" id="PTHR11905:SF232">
    <property type="entry name" value="DISINTEGRIN AND METALLOPROTEINASE DOMAIN-CONTAINING PROTEIN 20"/>
    <property type="match status" value="1"/>
</dbReference>
<dbReference type="InterPro" id="IPR001590">
    <property type="entry name" value="Peptidase_M12B"/>
</dbReference>
<keyword evidence="8" id="KW-0862">Zinc</keyword>
<evidence type="ECO:0000259" key="12">
    <source>
        <dbReference type="PROSITE" id="PS50215"/>
    </source>
</evidence>
<dbReference type="Proteomes" id="UP000081671">
    <property type="component" value="Unplaced"/>
</dbReference>
<dbReference type="FunFam" id="4.10.70.10:FF:000001">
    <property type="entry name" value="Disintegrin and metalloproteinase domain-containing protein 22"/>
    <property type="match status" value="1"/>
</dbReference>
<dbReference type="Gene3D" id="4.10.70.10">
    <property type="entry name" value="Disintegrin domain"/>
    <property type="match status" value="1"/>
</dbReference>
<evidence type="ECO:0000256" key="3">
    <source>
        <dbReference type="ARBA" id="ARBA00022989"/>
    </source>
</evidence>
<proteinExistence type="predicted"/>
<evidence type="ECO:0000256" key="5">
    <source>
        <dbReference type="ARBA" id="ARBA00023157"/>
    </source>
</evidence>
<evidence type="ECO:0000256" key="4">
    <source>
        <dbReference type="ARBA" id="ARBA00023136"/>
    </source>
</evidence>
<dbReference type="AlphaFoldDB" id="A0A1S3FSC6"/>
<comment type="caution">
    <text evidence="7">Lacks conserved residue(s) required for the propagation of feature annotation.</text>
</comment>
<dbReference type="OrthoDB" id="5951731at2759"/>
<dbReference type="KEGG" id="dord:105991385"/>
<dbReference type="InterPro" id="IPR024079">
    <property type="entry name" value="MetalloPept_cat_dom_sf"/>
</dbReference>
<feature type="disulfide bond" evidence="7">
    <location>
        <begin position="650"/>
        <end position="659"/>
    </location>
</feature>
<dbReference type="PRINTS" id="PR00289">
    <property type="entry name" value="DISINTEGRIN"/>
</dbReference>
<reference evidence="14" key="1">
    <citation type="submission" date="2025-08" db="UniProtKB">
        <authorList>
            <consortium name="RefSeq"/>
        </authorList>
    </citation>
    <scope>IDENTIFICATION</scope>
    <source>
        <tissue evidence="14">Kidney</tissue>
    </source>
</reference>
<evidence type="ECO:0000256" key="7">
    <source>
        <dbReference type="PROSITE-ProRule" id="PRU00076"/>
    </source>
</evidence>
<dbReference type="SUPFAM" id="SSF55486">
    <property type="entry name" value="Metalloproteases ('zincins'), catalytic domain"/>
    <property type="match status" value="1"/>
</dbReference>
<evidence type="ECO:0000259" key="10">
    <source>
        <dbReference type="PROSITE" id="PS50026"/>
    </source>
</evidence>
<dbReference type="PROSITE" id="PS00427">
    <property type="entry name" value="DISINTEGRIN_1"/>
    <property type="match status" value="1"/>
</dbReference>
<dbReference type="PROSITE" id="PS50214">
    <property type="entry name" value="DISINTEGRIN_2"/>
    <property type="match status" value="1"/>
</dbReference>
<dbReference type="InterPro" id="IPR034027">
    <property type="entry name" value="Reprolysin_adamalysin"/>
</dbReference>
<dbReference type="SMART" id="SM00608">
    <property type="entry name" value="ACR"/>
    <property type="match status" value="1"/>
</dbReference>
<comment type="subcellular location">
    <subcellularLocation>
        <location evidence="1">Membrane</location>
        <topology evidence="1">Single-pass type I membrane protein</topology>
    </subcellularLocation>
</comment>
<evidence type="ECO:0000256" key="9">
    <source>
        <dbReference type="SAM" id="SignalP"/>
    </source>
</evidence>
<evidence type="ECO:0000256" key="2">
    <source>
        <dbReference type="ARBA" id="ARBA00022692"/>
    </source>
</evidence>
<dbReference type="InterPro" id="IPR006586">
    <property type="entry name" value="ADAM_Cys-rich"/>
</dbReference>
<feature type="binding site" evidence="8">
    <location>
        <position position="343"/>
    </location>
    <ligand>
        <name>Zn(2+)</name>
        <dbReference type="ChEBI" id="CHEBI:29105"/>
        <note>catalytic</note>
    </ligand>
</feature>
<evidence type="ECO:0000256" key="1">
    <source>
        <dbReference type="ARBA" id="ARBA00004479"/>
    </source>
</evidence>
<dbReference type="Gene3D" id="3.40.390.10">
    <property type="entry name" value="Collagenase (Catalytic Domain)"/>
    <property type="match status" value="1"/>
</dbReference>
<evidence type="ECO:0000313" key="13">
    <source>
        <dbReference type="Proteomes" id="UP000081671"/>
    </source>
</evidence>
<keyword evidence="7" id="KW-0245">EGF-like domain</keyword>
<dbReference type="PANTHER" id="PTHR11905">
    <property type="entry name" value="ADAM A DISINTEGRIN AND METALLOPROTEASE DOMAIN"/>
    <property type="match status" value="1"/>
</dbReference>
<feature type="chain" id="PRO_5010380267" evidence="9">
    <location>
        <begin position="27"/>
        <end position="719"/>
    </location>
</feature>
<feature type="domain" description="Disintegrin" evidence="11">
    <location>
        <begin position="403"/>
        <end position="489"/>
    </location>
</feature>
<gene>
    <name evidence="14" type="primary">LOC105991385</name>
</gene>
<evidence type="ECO:0000256" key="8">
    <source>
        <dbReference type="PROSITE-ProRule" id="PRU00276"/>
    </source>
</evidence>
<dbReference type="SMART" id="SM00050">
    <property type="entry name" value="DISIN"/>
    <property type="match status" value="1"/>
</dbReference>
<feature type="binding site" evidence="8">
    <location>
        <position position="349"/>
    </location>
    <ligand>
        <name>Zn(2+)</name>
        <dbReference type="ChEBI" id="CHEBI:29105"/>
        <note>catalytic</note>
    </ligand>
</feature>
<dbReference type="InterPro" id="IPR001762">
    <property type="entry name" value="Disintegrin_dom"/>
</dbReference>
<dbReference type="Pfam" id="PF01421">
    <property type="entry name" value="Reprolysin"/>
    <property type="match status" value="1"/>
</dbReference>
<dbReference type="GO" id="GO:0046872">
    <property type="term" value="F:metal ion binding"/>
    <property type="evidence" value="ECO:0007669"/>
    <property type="project" value="UniProtKB-KW"/>
</dbReference>
<protein>
    <submittedName>
        <fullName evidence="14">Disintegrin and metalloproteinase domain-containing protein 25-like</fullName>
    </submittedName>
</protein>
<dbReference type="CDD" id="cd04269">
    <property type="entry name" value="ZnMc_adamalysin_II_like"/>
    <property type="match status" value="1"/>
</dbReference>
<name>A0A1S3FSC6_DIPOR</name>
<keyword evidence="3" id="KW-1133">Transmembrane helix</keyword>
<dbReference type="GO" id="GO:0009897">
    <property type="term" value="C:external side of plasma membrane"/>
    <property type="evidence" value="ECO:0007669"/>
    <property type="project" value="TreeGrafter"/>
</dbReference>
<dbReference type="Pfam" id="PF01562">
    <property type="entry name" value="Pep_M12B_propep"/>
    <property type="match status" value="1"/>
</dbReference>
<dbReference type="GeneID" id="105991385"/>
<dbReference type="InterPro" id="IPR036436">
    <property type="entry name" value="Disintegrin_dom_sf"/>
</dbReference>
<feature type="disulfide bond" evidence="6">
    <location>
        <begin position="461"/>
        <end position="481"/>
    </location>
</feature>
<accession>A0A1S3FSC6</accession>
<keyword evidence="4" id="KW-0472">Membrane</keyword>
<dbReference type="GO" id="GO:0008584">
    <property type="term" value="P:male gonad development"/>
    <property type="evidence" value="ECO:0007669"/>
    <property type="project" value="TreeGrafter"/>
</dbReference>
<evidence type="ECO:0000313" key="14">
    <source>
        <dbReference type="RefSeq" id="XP_012879468.1"/>
    </source>
</evidence>
<dbReference type="GO" id="GO:1990913">
    <property type="term" value="C:sperm head plasma membrane"/>
    <property type="evidence" value="ECO:0007669"/>
    <property type="project" value="TreeGrafter"/>
</dbReference>
<feature type="signal peptide" evidence="9">
    <location>
        <begin position="1"/>
        <end position="26"/>
    </location>
</feature>
<feature type="domain" description="EGF-like" evidence="10">
    <location>
        <begin position="627"/>
        <end position="660"/>
    </location>
</feature>
<feature type="domain" description="Peptidase M12B" evidence="12">
    <location>
        <begin position="206"/>
        <end position="381"/>
    </location>
</feature>
<feature type="binding site" evidence="8">
    <location>
        <position position="339"/>
    </location>
    <ligand>
        <name>Zn(2+)</name>
        <dbReference type="ChEBI" id="CHEBI:29105"/>
        <note>catalytic</note>
    </ligand>
</feature>
<dbReference type="PROSITE" id="PS50215">
    <property type="entry name" value="ADAM_MEPRO"/>
    <property type="match status" value="1"/>
</dbReference>
<evidence type="ECO:0000256" key="6">
    <source>
        <dbReference type="PROSITE-ProRule" id="PRU00068"/>
    </source>
</evidence>